<feature type="region of interest" description="Disordered" evidence="7">
    <location>
        <begin position="861"/>
        <end position="909"/>
    </location>
</feature>
<dbReference type="Proteomes" id="UP000749646">
    <property type="component" value="Unassembled WGS sequence"/>
</dbReference>
<name>A0A9P6MA29_9FUNG</name>
<dbReference type="InterPro" id="IPR019787">
    <property type="entry name" value="Znf_PHD-finger"/>
</dbReference>
<feature type="region of interest" description="Disordered" evidence="7">
    <location>
        <begin position="1307"/>
        <end position="1345"/>
    </location>
</feature>
<evidence type="ECO:0000256" key="7">
    <source>
        <dbReference type="SAM" id="MobiDB-lite"/>
    </source>
</evidence>
<dbReference type="GO" id="GO:0045893">
    <property type="term" value="P:positive regulation of DNA-templated transcription"/>
    <property type="evidence" value="ECO:0007669"/>
    <property type="project" value="TreeGrafter"/>
</dbReference>
<keyword evidence="2" id="KW-0479">Metal-binding</keyword>
<proteinExistence type="predicted"/>
<dbReference type="EMBL" id="JAAAHW010003450">
    <property type="protein sequence ID" value="KAF9983741.1"/>
    <property type="molecule type" value="Genomic_DNA"/>
</dbReference>
<feature type="compositionally biased region" description="Acidic residues" evidence="7">
    <location>
        <begin position="716"/>
        <end position="730"/>
    </location>
</feature>
<feature type="compositionally biased region" description="Acidic residues" evidence="7">
    <location>
        <begin position="877"/>
        <end position="897"/>
    </location>
</feature>
<feature type="region of interest" description="Disordered" evidence="7">
    <location>
        <begin position="1454"/>
        <end position="1477"/>
    </location>
</feature>
<evidence type="ECO:0000256" key="6">
    <source>
        <dbReference type="PROSITE-ProRule" id="PRU00146"/>
    </source>
</evidence>
<feature type="region of interest" description="Disordered" evidence="7">
    <location>
        <begin position="961"/>
        <end position="993"/>
    </location>
</feature>
<sequence length="1790" mass="193645">MLTAANTKYNPQLAASVSSRGRGRGRGKAALAVHGSRKYDATGTTVINFEEFSTPLEETKIARNKKETSVKGSKTKSSKGGADSSSKQRSGSKKAGSPKSVSKDVYCICRGPYDGAEFMIACDRCEEWFHGRCIGMKPQEAKKSSHYYCDTCQRIRKMLGVDTTDEHVNPAKAKGQRKNYTERPFEKQKHPTETTSTNEKLQPLKIRTMFSSKGSSAWESAISSLHADHLTIKPAVDTTPYPQSAQKSYQTHESQSLSTSDHSHSPEVSRQTPDVVQSFYSIEYDTPSVSLVCHLELTSGTPPLGQTSAAIRNAAIRNAAAVEDEDEDVCPVCDFQCICNNNNAVIMDRSPIPVTPAQASRSLTAIKVPFQPNTGLQTTPDPSQPESMSTEHNSSYLHAEKRPVVPIHVADTDHDESFHTSLKNPMSTPSDQRQSNVIGRSGKGGGKTPFLIQGVKSKYTYRGHNMGKNNGEATKHLQFQSETSSGSDISDGLGDENQDWARNANLHPSDNESIVRPHARYASDSGDTDDADDALSLGSFGSLSDLDENSFRLPPTVQSSADTSLHAVSGDKRSSSKVRSGSREILPSVPMVLTSSEPDAEHILVANEDFANTKKRVPRKHKKNKPPLILSRKDEITLYTPAAATRRLATSHTQKAEPSKMARVLIKPRARTEMTCITYDPKVAEDVAALNATERNSDDDDHAVGSVDASPKAYGEDDIFGDGDLSDELSGDLSDIQSEDFDDLSDNSLDFSSSGDDDEISSGSNSPKEFNYSDMEEQDESLVDSDSSINSIPTDSSDSSASGTDSDIEAYPQDQDTSDADDEEHVFEREDSSELIDEEELLLLEEQERLLLAKAHGLHDVFSDEDSDPDRNPFESSEGEDDAAEDEQAFDGDDDYYSDSYYNEDCYDDDFDDMDEHQILAQLRGMQSDIQALLMIPPEQQEQLLLLQHYEDAHSLQQLQQVQQIRQQDPQNQAQNSVSDGADPQKHGTQQSSQMIGLLLGSELLPKFDVNVPDLDVVSEQPAASLANSLAKSMSANQGLDGPLFSELTEGEVGVLNDAESEIPINLTNTPLNASNKAASSICPETSAVVWNVPLLSMSSLSDFDLAFTPTPANTPIFPATIVGVCPSFASFEAVNQNLLQSADHLPDSGSLQHVIPPLTDVKGRNLKTLSSQGRVQLLPNSPSYKPFSSIMVPKLGSCESFSDQTPLAKAPAEETQLFILSRSRLQSSDSSSFKEVAQKTLSGLCYNDAKYAVSEASSSGAILEDWQVSGDMVDETSVVVELKRKNGDLKAKEVIVNHGKRRRLSTSSFMGSIKPSSAPESQSSLSAMVTTTPESESTLTSGSVSSPLTSSLSVTSLTKPLFTLGITASSMKDPSSFLVTSESGMTPVLYDFPKAATVPFTDPISQIISSSSAQKHVAAAQNNVCVHGYGRKGKELKQIDFMPMDDLLDTSALYGRSSSRSPSPERAGAGEDGSEAEISQTILKDLNRWERVPIGTFRKSRRPSSPYVGIQGALKPGNTTMSATLLADQQQQQLYQVSHRSVRKHHASSSSNILSSLSSRDSSLSNDSEISRAMQGHLLRTKHQSRLRTSTNSTVSPTAAEVQISMATGLASFVARDLLRRRRRPSSSSANSNRAGARAGGPYKSSKFAASGLAADVHAGLGIDFDGLTDSSMGSSKNGFSSRNADRVAGLSGPKDLMTDSTQLPSSACPTPLHSPLFSATVASGRVHHHSSGEPMVTTDARGKIDLDDGSPGEEAIVSHLELDIGKEMDGFHERLLARSKTFPKREGR</sequence>
<dbReference type="CDD" id="cd15560">
    <property type="entry name" value="PHD2_3_BPTF"/>
    <property type="match status" value="1"/>
</dbReference>
<feature type="region of interest" description="Disordered" evidence="7">
    <location>
        <begin position="1622"/>
        <end position="1644"/>
    </location>
</feature>
<feature type="domain" description="PHD-type" evidence="8">
    <location>
        <begin position="104"/>
        <end position="155"/>
    </location>
</feature>
<evidence type="ECO:0000256" key="5">
    <source>
        <dbReference type="ARBA" id="ARBA00023242"/>
    </source>
</evidence>
<feature type="compositionally biased region" description="Polar residues" evidence="7">
    <location>
        <begin position="419"/>
        <end position="438"/>
    </location>
</feature>
<keyword evidence="3 6" id="KW-0863">Zinc-finger</keyword>
<dbReference type="Gene3D" id="3.30.40.10">
    <property type="entry name" value="Zinc/RING finger domain, C3HC4 (zinc finger)"/>
    <property type="match status" value="1"/>
</dbReference>
<dbReference type="InterPro" id="IPR037869">
    <property type="entry name" value="Spp1/CFP1"/>
</dbReference>
<feature type="compositionally biased region" description="Polar residues" evidence="7">
    <location>
        <begin position="371"/>
        <end position="396"/>
    </location>
</feature>
<feature type="region of interest" description="Disordered" evidence="7">
    <location>
        <begin position="172"/>
        <end position="198"/>
    </location>
</feature>
<feature type="region of interest" description="Disordered" evidence="7">
    <location>
        <begin position="415"/>
        <end position="451"/>
    </location>
</feature>
<feature type="region of interest" description="Disordered" evidence="7">
    <location>
        <begin position="479"/>
        <end position="533"/>
    </location>
</feature>
<dbReference type="PROSITE" id="PS01359">
    <property type="entry name" value="ZF_PHD_1"/>
    <property type="match status" value="1"/>
</dbReference>
<evidence type="ECO:0000313" key="9">
    <source>
        <dbReference type="EMBL" id="KAF9983741.1"/>
    </source>
</evidence>
<feature type="region of interest" description="Disordered" evidence="7">
    <location>
        <begin position="236"/>
        <end position="271"/>
    </location>
</feature>
<feature type="region of interest" description="Disordered" evidence="7">
    <location>
        <begin position="371"/>
        <end position="401"/>
    </location>
</feature>
<evidence type="ECO:0000256" key="1">
    <source>
        <dbReference type="ARBA" id="ARBA00004123"/>
    </source>
</evidence>
<dbReference type="PANTHER" id="PTHR46174:SF1">
    <property type="entry name" value="CXXC-TYPE ZINC FINGER PROTEIN 1"/>
    <property type="match status" value="1"/>
</dbReference>
<feature type="compositionally biased region" description="Basic and acidic residues" evidence="7">
    <location>
        <begin position="179"/>
        <end position="192"/>
    </location>
</feature>
<feature type="compositionally biased region" description="Low complexity" evidence="7">
    <location>
        <begin position="78"/>
        <end position="87"/>
    </location>
</feature>
<dbReference type="SMART" id="SM00249">
    <property type="entry name" value="PHD"/>
    <property type="match status" value="1"/>
</dbReference>
<organism evidence="9 10">
    <name type="scientific">Modicella reniformis</name>
    <dbReference type="NCBI Taxonomy" id="1440133"/>
    <lineage>
        <taxon>Eukaryota</taxon>
        <taxon>Fungi</taxon>
        <taxon>Fungi incertae sedis</taxon>
        <taxon>Mucoromycota</taxon>
        <taxon>Mortierellomycotina</taxon>
        <taxon>Mortierellomycetes</taxon>
        <taxon>Mortierellales</taxon>
        <taxon>Mortierellaceae</taxon>
        <taxon>Modicella</taxon>
    </lineage>
</organism>
<feature type="compositionally biased region" description="Acidic residues" evidence="7">
    <location>
        <begin position="816"/>
        <end position="825"/>
    </location>
</feature>
<feature type="region of interest" description="Disordered" evidence="7">
    <location>
        <begin position="1"/>
        <end position="34"/>
    </location>
</feature>
<comment type="subcellular location">
    <subcellularLocation>
        <location evidence="1">Nucleus</location>
    </subcellularLocation>
</comment>
<accession>A0A9P6MA29</accession>
<keyword evidence="10" id="KW-1185">Reference proteome</keyword>
<evidence type="ECO:0000313" key="10">
    <source>
        <dbReference type="Proteomes" id="UP000749646"/>
    </source>
</evidence>
<feature type="compositionally biased region" description="Low complexity" evidence="7">
    <location>
        <begin position="1549"/>
        <end position="1569"/>
    </location>
</feature>
<dbReference type="InterPro" id="IPR001965">
    <property type="entry name" value="Znf_PHD"/>
</dbReference>
<feature type="compositionally biased region" description="Polar residues" evidence="7">
    <location>
        <begin position="1700"/>
        <end position="1710"/>
    </location>
</feature>
<feature type="compositionally biased region" description="Low complexity" evidence="7">
    <location>
        <begin position="1313"/>
        <end position="1345"/>
    </location>
</feature>
<dbReference type="OrthoDB" id="436852at2759"/>
<reference evidence="9" key="1">
    <citation type="journal article" date="2020" name="Fungal Divers.">
        <title>Resolving the Mortierellaceae phylogeny through synthesis of multi-gene phylogenetics and phylogenomics.</title>
        <authorList>
            <person name="Vandepol N."/>
            <person name="Liber J."/>
            <person name="Desiro A."/>
            <person name="Na H."/>
            <person name="Kennedy M."/>
            <person name="Barry K."/>
            <person name="Grigoriev I.V."/>
            <person name="Miller A.N."/>
            <person name="O'Donnell K."/>
            <person name="Stajich J.E."/>
            <person name="Bonito G."/>
        </authorList>
    </citation>
    <scope>NUCLEOTIDE SEQUENCE</scope>
    <source>
        <strain evidence="9">MES-2147</strain>
    </source>
</reference>
<feature type="compositionally biased region" description="Low complexity" evidence="7">
    <location>
        <begin position="1674"/>
        <end position="1683"/>
    </location>
</feature>
<feature type="compositionally biased region" description="Acidic residues" evidence="7">
    <location>
        <begin position="774"/>
        <end position="783"/>
    </location>
</feature>
<dbReference type="PANTHER" id="PTHR46174">
    <property type="entry name" value="CXXC-TYPE ZINC FINGER PROTEIN 1"/>
    <property type="match status" value="1"/>
</dbReference>
<feature type="compositionally biased region" description="Low complexity" evidence="7">
    <location>
        <begin position="1627"/>
        <end position="1643"/>
    </location>
</feature>
<feature type="region of interest" description="Disordered" evidence="7">
    <location>
        <begin position="693"/>
        <end position="840"/>
    </location>
</feature>
<feature type="compositionally biased region" description="Low complexity" evidence="7">
    <location>
        <begin position="961"/>
        <end position="975"/>
    </location>
</feature>
<feature type="region of interest" description="Disordered" evidence="7">
    <location>
        <begin position="63"/>
        <end position="100"/>
    </location>
</feature>
<dbReference type="SUPFAM" id="SSF57903">
    <property type="entry name" value="FYVE/PHD zinc finger"/>
    <property type="match status" value="1"/>
</dbReference>
<protein>
    <recommendedName>
        <fullName evidence="8">PHD-type domain-containing protein</fullName>
    </recommendedName>
</protein>
<evidence type="ECO:0000256" key="4">
    <source>
        <dbReference type="ARBA" id="ARBA00022833"/>
    </source>
</evidence>
<comment type="caution">
    <text evidence="9">The sequence shown here is derived from an EMBL/GenBank/DDBJ whole genome shotgun (WGS) entry which is preliminary data.</text>
</comment>
<dbReference type="GO" id="GO:0048188">
    <property type="term" value="C:Set1C/COMPASS complex"/>
    <property type="evidence" value="ECO:0007669"/>
    <property type="project" value="InterPro"/>
</dbReference>
<dbReference type="InterPro" id="IPR011011">
    <property type="entry name" value="Znf_FYVE_PHD"/>
</dbReference>
<feature type="compositionally biased region" description="Polar residues" evidence="7">
    <location>
        <begin position="240"/>
        <end position="251"/>
    </location>
</feature>
<keyword evidence="5" id="KW-0539">Nucleus</keyword>
<gene>
    <name evidence="9" type="ORF">BGZ65_001484</name>
</gene>
<keyword evidence="4" id="KW-0862">Zinc</keyword>
<dbReference type="InterPro" id="IPR019786">
    <property type="entry name" value="Zinc_finger_PHD-type_CS"/>
</dbReference>
<feature type="region of interest" description="Disordered" evidence="7">
    <location>
        <begin position="1542"/>
        <end position="1569"/>
    </location>
</feature>
<dbReference type="GO" id="GO:0008270">
    <property type="term" value="F:zinc ion binding"/>
    <property type="evidence" value="ECO:0007669"/>
    <property type="project" value="UniProtKB-KW"/>
</dbReference>
<dbReference type="InterPro" id="IPR013083">
    <property type="entry name" value="Znf_RING/FYVE/PHD"/>
</dbReference>
<dbReference type="Pfam" id="PF00628">
    <property type="entry name" value="PHD"/>
    <property type="match status" value="1"/>
</dbReference>
<evidence type="ECO:0000256" key="3">
    <source>
        <dbReference type="ARBA" id="ARBA00022771"/>
    </source>
</evidence>
<evidence type="ECO:0000256" key="2">
    <source>
        <dbReference type="ARBA" id="ARBA00022723"/>
    </source>
</evidence>
<feature type="compositionally biased region" description="Low complexity" evidence="7">
    <location>
        <begin position="784"/>
        <end position="805"/>
    </location>
</feature>
<feature type="compositionally biased region" description="Polar residues" evidence="7">
    <location>
        <begin position="1"/>
        <end position="19"/>
    </location>
</feature>
<feature type="region of interest" description="Disordered" evidence="7">
    <location>
        <begin position="1674"/>
        <end position="1711"/>
    </location>
</feature>
<dbReference type="PROSITE" id="PS50016">
    <property type="entry name" value="ZF_PHD_2"/>
    <property type="match status" value="1"/>
</dbReference>
<evidence type="ECO:0000259" key="8">
    <source>
        <dbReference type="PROSITE" id="PS50016"/>
    </source>
</evidence>
<feature type="region of interest" description="Disordered" evidence="7">
    <location>
        <begin position="547"/>
        <end position="583"/>
    </location>
</feature>